<dbReference type="RefSeq" id="WP_354614555.1">
    <property type="nucleotide sequence ID" value="NZ_JBEXAE010000002.1"/>
</dbReference>
<comment type="caution">
    <text evidence="2">The sequence shown here is derived from an EMBL/GenBank/DDBJ whole genome shotgun (WGS) entry which is preliminary data.</text>
</comment>
<protein>
    <recommendedName>
        <fullName evidence="4">DUF2784 domain-containing protein</fullName>
    </recommendedName>
</protein>
<keyword evidence="1" id="KW-1133">Transmembrane helix</keyword>
<keyword evidence="3" id="KW-1185">Reference proteome</keyword>
<evidence type="ECO:0000313" key="2">
    <source>
        <dbReference type="EMBL" id="MET6990168.1"/>
    </source>
</evidence>
<feature type="transmembrane region" description="Helical" evidence="1">
    <location>
        <begin position="39"/>
        <end position="62"/>
    </location>
</feature>
<sequence length="112" mass="13038">MRKENMLLAIRISHTLIWLFFVIIIFYVLYSGITNTINVLTWICIGLVIGEGIVLLIFKMYCPLTILARKHSDSKKDNFDIFLPNWLAKYNKVIFTTLFIIGLGLVLIRILF</sequence>
<dbReference type="EMBL" id="JBEXAE010000002">
    <property type="protein sequence ID" value="MET6990168.1"/>
    <property type="molecule type" value="Genomic_DNA"/>
</dbReference>
<keyword evidence="1" id="KW-0812">Transmembrane</keyword>
<keyword evidence="1" id="KW-0472">Membrane</keyword>
<gene>
    <name evidence="2" type="ORF">ABXZ36_05860</name>
</gene>
<proteinExistence type="predicted"/>
<organism evidence="2 3">
    <name type="scientific">Sediminicola arcticus</name>
    <dbReference type="NCBI Taxonomy" id="1574308"/>
    <lineage>
        <taxon>Bacteria</taxon>
        <taxon>Pseudomonadati</taxon>
        <taxon>Bacteroidota</taxon>
        <taxon>Flavobacteriia</taxon>
        <taxon>Flavobacteriales</taxon>
        <taxon>Flavobacteriaceae</taxon>
        <taxon>Sediminicola</taxon>
    </lineage>
</organism>
<feature type="transmembrane region" description="Helical" evidence="1">
    <location>
        <begin position="12"/>
        <end position="33"/>
    </location>
</feature>
<name>A0ABV2SSN8_9FLAO</name>
<evidence type="ECO:0000313" key="3">
    <source>
        <dbReference type="Proteomes" id="UP001549799"/>
    </source>
</evidence>
<evidence type="ECO:0000256" key="1">
    <source>
        <dbReference type="SAM" id="Phobius"/>
    </source>
</evidence>
<reference evidence="2 3" key="1">
    <citation type="submission" date="2024-07" db="EMBL/GenBank/DDBJ databases">
        <title>The genome sequence of type strain Sediminicola arcticus GDMCC 1.2805.</title>
        <authorList>
            <person name="Liu Y."/>
        </authorList>
    </citation>
    <scope>NUCLEOTIDE SEQUENCE [LARGE SCALE GENOMIC DNA]</scope>
    <source>
        <strain evidence="2 3">GDMCC 1.2805</strain>
    </source>
</reference>
<evidence type="ECO:0008006" key="4">
    <source>
        <dbReference type="Google" id="ProtNLM"/>
    </source>
</evidence>
<dbReference type="Proteomes" id="UP001549799">
    <property type="component" value="Unassembled WGS sequence"/>
</dbReference>
<accession>A0ABV2SSN8</accession>
<feature type="transmembrane region" description="Helical" evidence="1">
    <location>
        <begin position="93"/>
        <end position="111"/>
    </location>
</feature>